<dbReference type="PANTHER" id="PTHR48044:SF48">
    <property type="entry name" value="GLYCOSYLTRANSFERASE"/>
    <property type="match status" value="1"/>
</dbReference>
<sequence>MEKGHDVAVIMVPFPAQGHLNQLLQLSCLITSYDIPVHYIGSAIHNRQAKLRAHGLNPHDIAKIDFHDFPTPSFASPPPNPNSHDKFPIQLLPSYEATLSLRQPVTTYLRAMSAKANRVIVIHDSMMAYVVQDVSLIPNAESYAFNSISAFCLASFSCENTSKYFPKVLPSYEGCTPDEIKDFVALQMELLKLKRSGGDIHNTCRLIEAPYLDLLAKEEESGSINKRRGPLFMLFGTSTSMSDEEIEELALGLEQSKQRFLWVLRDADKGNVFHGEARRGKLPEGFEERVKGVGIVVRDWAPQIEILAHESTGGFMSHCGWNSCIESITMGVPVAAWPMHSDQPRNTVLVTEVLKIGLVVREWTHREELVKASTIGNVVKRLMASEEGNVIRKRAEELGATVRQATEEGGVSRVELDSFIAHITRDNDLLRKETSLSSSLSCDTSSPHTSDV</sequence>
<feature type="domain" description="Glycosyltransferase N-terminal" evidence="5">
    <location>
        <begin position="6"/>
        <end position="222"/>
    </location>
</feature>
<dbReference type="PROSITE" id="PS00375">
    <property type="entry name" value="UDPGT"/>
    <property type="match status" value="1"/>
</dbReference>
<evidence type="ECO:0000256" key="2">
    <source>
        <dbReference type="ARBA" id="ARBA00022679"/>
    </source>
</evidence>
<name>A0ABR0D842_9LAMI</name>
<evidence type="ECO:0000256" key="3">
    <source>
        <dbReference type="RuleBase" id="RU003718"/>
    </source>
</evidence>
<keyword evidence="3" id="KW-0328">Glycosyltransferase</keyword>
<dbReference type="Gene3D" id="3.40.50.2000">
    <property type="entry name" value="Glycogen Phosphorylase B"/>
    <property type="match status" value="2"/>
</dbReference>
<evidence type="ECO:0000259" key="5">
    <source>
        <dbReference type="Pfam" id="PF26168"/>
    </source>
</evidence>
<dbReference type="Pfam" id="PF26168">
    <property type="entry name" value="Glyco_transf_N"/>
    <property type="match status" value="1"/>
</dbReference>
<dbReference type="EMBL" id="JAYDYQ010002533">
    <property type="protein sequence ID" value="KAK4485437.1"/>
    <property type="molecule type" value="Genomic_DNA"/>
</dbReference>
<dbReference type="CDD" id="cd03784">
    <property type="entry name" value="GT1_Gtf-like"/>
    <property type="match status" value="1"/>
</dbReference>
<protein>
    <recommendedName>
        <fullName evidence="4">Glycosyltransferase</fullName>
        <ecNumber evidence="4">2.4.1.-</ecNumber>
    </recommendedName>
</protein>
<dbReference type="PANTHER" id="PTHR48044">
    <property type="entry name" value="GLYCOSYLTRANSFERASE"/>
    <property type="match status" value="1"/>
</dbReference>
<dbReference type="Proteomes" id="UP001291926">
    <property type="component" value="Unassembled WGS sequence"/>
</dbReference>
<comment type="caution">
    <text evidence="6">The sequence shown here is derived from an EMBL/GenBank/DDBJ whole genome shotgun (WGS) entry which is preliminary data.</text>
</comment>
<dbReference type="EC" id="2.4.1.-" evidence="4"/>
<evidence type="ECO:0000313" key="6">
    <source>
        <dbReference type="EMBL" id="KAK4485437.1"/>
    </source>
</evidence>
<keyword evidence="2 3" id="KW-0808">Transferase</keyword>
<dbReference type="InterPro" id="IPR035595">
    <property type="entry name" value="UDP_glycos_trans_CS"/>
</dbReference>
<dbReference type="InterPro" id="IPR002213">
    <property type="entry name" value="UDP_glucos_trans"/>
</dbReference>
<reference evidence="6 7" key="1">
    <citation type="journal article" date="2023" name="bioRxiv">
        <title>Genome report: Whole genome sequence and annotation of Penstemon davidsonii.</title>
        <authorList>
            <person name="Ostevik K.L."/>
            <person name="Alabady M."/>
            <person name="Zhang M."/>
            <person name="Rausher M.D."/>
        </authorList>
    </citation>
    <scope>NUCLEOTIDE SEQUENCE [LARGE SCALE GENOMIC DNA]</scope>
    <source>
        <strain evidence="6">DNT005</strain>
        <tissue evidence="6">Whole leaf</tissue>
    </source>
</reference>
<evidence type="ECO:0000256" key="1">
    <source>
        <dbReference type="ARBA" id="ARBA00009995"/>
    </source>
</evidence>
<dbReference type="Pfam" id="PF00201">
    <property type="entry name" value="UDPGT"/>
    <property type="match status" value="1"/>
</dbReference>
<accession>A0ABR0D842</accession>
<dbReference type="InterPro" id="IPR058980">
    <property type="entry name" value="Glyco_transf_N"/>
</dbReference>
<dbReference type="SUPFAM" id="SSF53756">
    <property type="entry name" value="UDP-Glycosyltransferase/glycogen phosphorylase"/>
    <property type="match status" value="1"/>
</dbReference>
<evidence type="ECO:0000313" key="7">
    <source>
        <dbReference type="Proteomes" id="UP001291926"/>
    </source>
</evidence>
<proteinExistence type="inferred from homology"/>
<gene>
    <name evidence="6" type="ORF">RD792_008077</name>
</gene>
<comment type="similarity">
    <text evidence="1 3">Belongs to the UDP-glycosyltransferase family.</text>
</comment>
<organism evidence="6 7">
    <name type="scientific">Penstemon davidsonii</name>
    <dbReference type="NCBI Taxonomy" id="160366"/>
    <lineage>
        <taxon>Eukaryota</taxon>
        <taxon>Viridiplantae</taxon>
        <taxon>Streptophyta</taxon>
        <taxon>Embryophyta</taxon>
        <taxon>Tracheophyta</taxon>
        <taxon>Spermatophyta</taxon>
        <taxon>Magnoliopsida</taxon>
        <taxon>eudicotyledons</taxon>
        <taxon>Gunneridae</taxon>
        <taxon>Pentapetalae</taxon>
        <taxon>asterids</taxon>
        <taxon>lamiids</taxon>
        <taxon>Lamiales</taxon>
        <taxon>Plantaginaceae</taxon>
        <taxon>Cheloneae</taxon>
        <taxon>Penstemon</taxon>
    </lineage>
</organism>
<keyword evidence="7" id="KW-1185">Reference proteome</keyword>
<evidence type="ECO:0000256" key="4">
    <source>
        <dbReference type="RuleBase" id="RU362057"/>
    </source>
</evidence>